<proteinExistence type="predicted"/>
<organism evidence="6 7">
    <name type="scientific">Trichuris suis</name>
    <name type="common">pig whipworm</name>
    <dbReference type="NCBI Taxonomy" id="68888"/>
    <lineage>
        <taxon>Eukaryota</taxon>
        <taxon>Metazoa</taxon>
        <taxon>Ecdysozoa</taxon>
        <taxon>Nematoda</taxon>
        <taxon>Enoplea</taxon>
        <taxon>Dorylaimia</taxon>
        <taxon>Trichinellida</taxon>
        <taxon>Trichuridae</taxon>
        <taxon>Trichuris</taxon>
    </lineage>
</organism>
<evidence type="ECO:0000259" key="4">
    <source>
        <dbReference type="Pfam" id="PF04500"/>
    </source>
</evidence>
<dbReference type="PANTHER" id="PTHR47160">
    <property type="entry name" value="PUTATIVE-RELATED"/>
    <property type="match status" value="1"/>
</dbReference>
<reference evidence="6 7" key="1">
    <citation type="journal article" date="2014" name="Nat. Genet.">
        <title>Genome and transcriptome of the porcine whipworm Trichuris suis.</title>
        <authorList>
            <person name="Jex A.R."/>
            <person name="Nejsum P."/>
            <person name="Schwarz E.M."/>
            <person name="Hu L."/>
            <person name="Young N.D."/>
            <person name="Hall R.S."/>
            <person name="Korhonen P.K."/>
            <person name="Liao S."/>
            <person name="Thamsborg S."/>
            <person name="Xia J."/>
            <person name="Xu P."/>
            <person name="Wang S."/>
            <person name="Scheerlinck J.P."/>
            <person name="Hofmann A."/>
            <person name="Sternberg P.W."/>
            <person name="Wang J."/>
            <person name="Gasser R.B."/>
        </authorList>
    </citation>
    <scope>NUCLEOTIDE SEQUENCE [LARGE SCALE GENOMIC DNA]</scope>
    <source>
        <strain evidence="6">DCEP-RM93M</strain>
    </source>
</reference>
<dbReference type="Pfam" id="PF10551">
    <property type="entry name" value="MULE"/>
    <property type="match status" value="1"/>
</dbReference>
<gene>
    <name evidence="6" type="ORF">M513_08442</name>
</gene>
<dbReference type="Proteomes" id="UP000030764">
    <property type="component" value="Unassembled WGS sequence"/>
</dbReference>
<evidence type="ECO:0008006" key="8">
    <source>
        <dbReference type="Google" id="ProtNLM"/>
    </source>
</evidence>
<evidence type="ECO:0000256" key="3">
    <source>
        <dbReference type="ARBA" id="ARBA00022833"/>
    </source>
</evidence>
<dbReference type="Pfam" id="PF04500">
    <property type="entry name" value="FLYWCH"/>
    <property type="match status" value="1"/>
</dbReference>
<evidence type="ECO:0000313" key="7">
    <source>
        <dbReference type="Proteomes" id="UP000030764"/>
    </source>
</evidence>
<name>A0A085M089_9BILA</name>
<evidence type="ECO:0000313" key="6">
    <source>
        <dbReference type="EMBL" id="KFD50635.1"/>
    </source>
</evidence>
<keyword evidence="3" id="KW-0862">Zinc</keyword>
<evidence type="ECO:0000259" key="5">
    <source>
        <dbReference type="Pfam" id="PF10551"/>
    </source>
</evidence>
<dbReference type="PANTHER" id="PTHR47160:SF10">
    <property type="entry name" value="MULE TRANSPOSASE DOMAIN-CONTAINING PROTEIN"/>
    <property type="match status" value="1"/>
</dbReference>
<dbReference type="InterPro" id="IPR018289">
    <property type="entry name" value="MULE_transposase_dom"/>
</dbReference>
<dbReference type="EMBL" id="KL363250">
    <property type="protein sequence ID" value="KFD50635.1"/>
    <property type="molecule type" value="Genomic_DNA"/>
</dbReference>
<accession>A0A085M089</accession>
<sequence>MESLFLTTYVVDRTLHFRKTQTVVHIDINTIDLQQNIPEVLYSQRQKPMLHYNGFCYHFHSFSTDRTRRYWRCADRRICNARCTTDQDLDKIHIIRDVTGDHQHNVGVEGQVRKTVNALKRRAQEEPNATPSQVLRTTIGGVHSEEVLLMLPERNALKRNVNRVQNSTRPPNPTSMRGVELPMNYRVIKRGEPFLMHDSGAEDEERVLIFSTQENVRHLSASATLSCDGTFKTSPTQLAQLFTVHGVVLGYPVPLVYALTMRKREQTYRYVYQRIIDYGEERNWNINPSLCMMDFELANMNAIRSLLPNAEIKGCLFHISQSLWRRISSSGLASSYNAVESDTRRCASMLFGLPFVPVEDVVETFEYIEDQAEESLDDLMDYVKRTYVTGRPPMFPPQTWNVYRAVLNDQHRTNNAVECWHNKFQKVMVVHYPSIWKFIEVLKDEQEDNEQAIAQMLGDHRQIRPATSRRYRQNQAQITGVVKNYGTYKANDQMDIYLKAIAYRLKCNPAEADDQD</sequence>
<feature type="domain" description="FLYWCH-type" evidence="4">
    <location>
        <begin position="42"/>
        <end position="97"/>
    </location>
</feature>
<keyword evidence="1" id="KW-0479">Metal-binding</keyword>
<keyword evidence="2" id="KW-0863">Zinc-finger</keyword>
<dbReference type="InterPro" id="IPR007588">
    <property type="entry name" value="Znf_FLYWCH"/>
</dbReference>
<protein>
    <recommendedName>
        <fullName evidence="8">FLYWCH-type domain-containing protein</fullName>
    </recommendedName>
</protein>
<evidence type="ECO:0000256" key="1">
    <source>
        <dbReference type="ARBA" id="ARBA00022723"/>
    </source>
</evidence>
<keyword evidence="7" id="KW-1185">Reference proteome</keyword>
<dbReference type="GO" id="GO:0008270">
    <property type="term" value="F:zinc ion binding"/>
    <property type="evidence" value="ECO:0007669"/>
    <property type="project" value="UniProtKB-KW"/>
</dbReference>
<dbReference type="AlphaFoldDB" id="A0A085M089"/>
<feature type="domain" description="MULE transposase" evidence="5">
    <location>
        <begin position="225"/>
        <end position="321"/>
    </location>
</feature>
<evidence type="ECO:0000256" key="2">
    <source>
        <dbReference type="ARBA" id="ARBA00022771"/>
    </source>
</evidence>
<dbReference type="Gene3D" id="2.20.25.240">
    <property type="match status" value="1"/>
</dbReference>